<gene>
    <name evidence="2" type="ORF">CTAM01_05814</name>
</gene>
<organism evidence="2 3">
    <name type="scientific">Colletotrichum tamarilloi</name>
    <dbReference type="NCBI Taxonomy" id="1209934"/>
    <lineage>
        <taxon>Eukaryota</taxon>
        <taxon>Fungi</taxon>
        <taxon>Dikarya</taxon>
        <taxon>Ascomycota</taxon>
        <taxon>Pezizomycotina</taxon>
        <taxon>Sordariomycetes</taxon>
        <taxon>Hypocreomycetidae</taxon>
        <taxon>Glomerellales</taxon>
        <taxon>Glomerellaceae</taxon>
        <taxon>Colletotrichum</taxon>
        <taxon>Colletotrichum acutatum species complex</taxon>
    </lineage>
</organism>
<evidence type="ECO:0000313" key="2">
    <source>
        <dbReference type="EMBL" id="KAK1501590.1"/>
    </source>
</evidence>
<name>A0ABQ9RDM3_9PEZI</name>
<reference evidence="2 3" key="1">
    <citation type="submission" date="2016-10" db="EMBL/GenBank/DDBJ databases">
        <title>The genome sequence of Colletotrichum fioriniae PJ7.</title>
        <authorList>
            <person name="Baroncelli R."/>
        </authorList>
    </citation>
    <scope>NUCLEOTIDE SEQUENCE [LARGE SCALE GENOMIC DNA]</scope>
    <source>
        <strain evidence="2 3">Tom-12</strain>
    </source>
</reference>
<evidence type="ECO:0000256" key="1">
    <source>
        <dbReference type="SAM" id="Phobius"/>
    </source>
</evidence>
<dbReference type="Proteomes" id="UP001227543">
    <property type="component" value="Unassembled WGS sequence"/>
</dbReference>
<dbReference type="EMBL" id="MLFU01000015">
    <property type="protein sequence ID" value="KAK1501590.1"/>
    <property type="molecule type" value="Genomic_DNA"/>
</dbReference>
<proteinExistence type="predicted"/>
<feature type="transmembrane region" description="Helical" evidence="1">
    <location>
        <begin position="20"/>
        <end position="39"/>
    </location>
</feature>
<keyword evidence="1" id="KW-0812">Transmembrane</keyword>
<keyword evidence="3" id="KW-1185">Reference proteome</keyword>
<protein>
    <submittedName>
        <fullName evidence="2">Uncharacterized protein</fullName>
    </submittedName>
</protein>
<keyword evidence="1" id="KW-0472">Membrane</keyword>
<sequence length="264" mass="29014">MNGTLDGKRQASSSTYLPCLDAWVTSWFLSILFLIHLPFSFPASPCSPAAPASPVVICVSCGRRAGLDLAAFRRKLHRFPSLPPTSNHNTITDFKATAETQALNHNVVNVESHSRLSLLSLGISSLYPSPRFRPTKTPTPPTAYHDINTHGTHLSHTAHRTHRILSVHTTHKHDATRRQRWRRTTVTLQRRMCPSTRCPPLVQPISADRPLEACISSMASCVTVTHPPPRSRPPQPLCTLPMAFGSANRGKHTGIVCAWPGPGL</sequence>
<accession>A0ABQ9RDM3</accession>
<comment type="caution">
    <text evidence="2">The sequence shown here is derived from an EMBL/GenBank/DDBJ whole genome shotgun (WGS) entry which is preliminary data.</text>
</comment>
<dbReference type="RefSeq" id="XP_060383513.1">
    <property type="nucleotide sequence ID" value="XM_060521844.1"/>
</dbReference>
<evidence type="ECO:0000313" key="3">
    <source>
        <dbReference type="Proteomes" id="UP001227543"/>
    </source>
</evidence>
<keyword evidence="1" id="KW-1133">Transmembrane helix</keyword>
<dbReference type="GeneID" id="85406082"/>